<dbReference type="Proteomes" id="UP000187203">
    <property type="component" value="Unassembled WGS sequence"/>
</dbReference>
<reference evidence="3" key="1">
    <citation type="submission" date="2013-09" db="EMBL/GenBank/DDBJ databases">
        <title>Corchorus olitorius genome sequencing.</title>
        <authorList>
            <person name="Alam M."/>
            <person name="Haque M.S."/>
            <person name="Islam M.S."/>
            <person name="Emdad E.M."/>
            <person name="Islam M.M."/>
            <person name="Ahmed B."/>
            <person name="Halim A."/>
            <person name="Hossen Q.M.M."/>
            <person name="Hossain M.Z."/>
            <person name="Ahmed R."/>
            <person name="Khan M.M."/>
            <person name="Islam R."/>
            <person name="Rashid M.M."/>
            <person name="Khan S.A."/>
            <person name="Rahman M.S."/>
            <person name="Alam M."/>
            <person name="Yahiya A.S."/>
            <person name="Khan M.S."/>
            <person name="Azam M.S."/>
            <person name="Haque T."/>
            <person name="Lashkar M.Z.H."/>
            <person name="Akhand A.I."/>
            <person name="Morshed G."/>
            <person name="Roy S."/>
            <person name="Uddin K.S."/>
            <person name="Rabeya T."/>
            <person name="Hossain A.S."/>
            <person name="Chowdhury A."/>
            <person name="Snigdha A.R."/>
            <person name="Mortoza M.S."/>
            <person name="Matin S.A."/>
            <person name="Hoque S.M.E."/>
            <person name="Islam M.K."/>
            <person name="Roy D.K."/>
            <person name="Haider R."/>
            <person name="Moosa M.M."/>
            <person name="Elias S.M."/>
            <person name="Hasan A.M."/>
            <person name="Jahan S."/>
            <person name="Shafiuddin M."/>
            <person name="Mahmood N."/>
            <person name="Shommy N.S."/>
        </authorList>
    </citation>
    <scope>NUCLEOTIDE SEQUENCE [LARGE SCALE GENOMIC DNA]</scope>
    <source>
        <strain evidence="3">cv. O-4</strain>
    </source>
</reference>
<evidence type="ECO:0000313" key="2">
    <source>
        <dbReference type="EMBL" id="OMO82579.1"/>
    </source>
</evidence>
<feature type="compositionally biased region" description="Acidic residues" evidence="1">
    <location>
        <begin position="186"/>
        <end position="202"/>
    </location>
</feature>
<feature type="compositionally biased region" description="Basic and acidic residues" evidence="1">
    <location>
        <begin position="176"/>
        <end position="185"/>
    </location>
</feature>
<evidence type="ECO:0000313" key="3">
    <source>
        <dbReference type="Proteomes" id="UP000187203"/>
    </source>
</evidence>
<accession>A0A1R3IJ13</accession>
<protein>
    <recommendedName>
        <fullName evidence="4">Myb/SANT-like domain-containing protein</fullName>
    </recommendedName>
</protein>
<gene>
    <name evidence="2" type="ORF">COLO4_22924</name>
</gene>
<dbReference type="OrthoDB" id="1302841at2759"/>
<dbReference type="PANTHER" id="PTHR46250:SF15">
    <property type="entry name" value="OS01G0523800 PROTEIN"/>
    <property type="match status" value="1"/>
</dbReference>
<dbReference type="STRING" id="93759.A0A1R3IJ13"/>
<proteinExistence type="predicted"/>
<dbReference type="AlphaFoldDB" id="A0A1R3IJ13"/>
<feature type="region of interest" description="Disordered" evidence="1">
    <location>
        <begin position="174"/>
        <end position="253"/>
    </location>
</feature>
<feature type="compositionally biased region" description="Basic and acidic residues" evidence="1">
    <location>
        <begin position="1"/>
        <end position="14"/>
    </location>
</feature>
<comment type="caution">
    <text evidence="2">The sequence shown here is derived from an EMBL/GenBank/DDBJ whole genome shotgun (WGS) entry which is preliminary data.</text>
</comment>
<dbReference type="EMBL" id="AWUE01018120">
    <property type="protein sequence ID" value="OMO82579.1"/>
    <property type="molecule type" value="Genomic_DNA"/>
</dbReference>
<feature type="region of interest" description="Disordered" evidence="1">
    <location>
        <begin position="1"/>
        <end position="20"/>
    </location>
</feature>
<evidence type="ECO:0008006" key="4">
    <source>
        <dbReference type="Google" id="ProtNLM"/>
    </source>
</evidence>
<name>A0A1R3IJ13_9ROSI</name>
<feature type="compositionally biased region" description="Low complexity" evidence="1">
    <location>
        <begin position="203"/>
        <end position="220"/>
    </location>
</feature>
<dbReference type="PANTHER" id="PTHR46250">
    <property type="entry name" value="MYB/SANT-LIKE DNA-BINDING DOMAIN PROTEIN-RELATED"/>
    <property type="match status" value="1"/>
</dbReference>
<keyword evidence="3" id="KW-1185">Reference proteome</keyword>
<evidence type="ECO:0000256" key="1">
    <source>
        <dbReference type="SAM" id="MobiDB-lite"/>
    </source>
</evidence>
<organism evidence="2 3">
    <name type="scientific">Corchorus olitorius</name>
    <dbReference type="NCBI Taxonomy" id="93759"/>
    <lineage>
        <taxon>Eukaryota</taxon>
        <taxon>Viridiplantae</taxon>
        <taxon>Streptophyta</taxon>
        <taxon>Embryophyta</taxon>
        <taxon>Tracheophyta</taxon>
        <taxon>Spermatophyta</taxon>
        <taxon>Magnoliopsida</taxon>
        <taxon>eudicotyledons</taxon>
        <taxon>Gunneridae</taxon>
        <taxon>Pentapetalae</taxon>
        <taxon>rosids</taxon>
        <taxon>malvids</taxon>
        <taxon>Malvales</taxon>
        <taxon>Malvaceae</taxon>
        <taxon>Grewioideae</taxon>
        <taxon>Apeibeae</taxon>
        <taxon>Corchorus</taxon>
    </lineage>
</organism>
<sequence length="338" mass="37665">MPPKTQEPKGKGRVVENPGTKHVWTPAKDAVLLQLLLAMSVDLEWKCDNGTYMPGYLVELETRMKDKIPGCDVKGQPHIASRVKLWKRQYVELCEIQGDKGSGLGWNSSDKCVMCDDAGHPNAKGLKGKRFRYLDEWGHIFGKDRATREHAEGPGEAGLDDIAEDAGLGLAEDGEGETHYYKAPEEPDTPMEQEDEEDDEAGESTQPLPTQAQPARTQTQHSQPSMIHSSEGRRQRRRRSFTDQVGDGGEADSSVTNIETMLEGASQRIGQLANCFQFLANQHQARLMVFPEIQKLEGLSTEQQLKAGDILSNDLGMLQYFMTLPDDYKRAYIAMLLS</sequence>